<dbReference type="AlphaFoldDB" id="A0A8J6N4Q9"/>
<dbReference type="SUPFAM" id="SSF49785">
    <property type="entry name" value="Galactose-binding domain-like"/>
    <property type="match status" value="1"/>
</dbReference>
<dbReference type="InterPro" id="IPR005534">
    <property type="entry name" value="Curli_assmbl/transp-comp_CsgG"/>
</dbReference>
<dbReference type="GO" id="GO:0030288">
    <property type="term" value="C:outer membrane-bounded periplasmic space"/>
    <property type="evidence" value="ECO:0007669"/>
    <property type="project" value="InterPro"/>
</dbReference>
<dbReference type="Proteomes" id="UP000603545">
    <property type="component" value="Unassembled WGS sequence"/>
</dbReference>
<gene>
    <name evidence="2" type="ORF">H8E80_09430</name>
</gene>
<organism evidence="2 3">
    <name type="scientific">Candidatus Desulfaltia bathyphila</name>
    <dbReference type="NCBI Taxonomy" id="2841697"/>
    <lineage>
        <taxon>Bacteria</taxon>
        <taxon>Pseudomonadati</taxon>
        <taxon>Thermodesulfobacteriota</taxon>
        <taxon>Desulfobacteria</taxon>
        <taxon>Desulfobacterales</taxon>
        <taxon>Desulfobacterales incertae sedis</taxon>
        <taxon>Candidatus Desulfaltia</taxon>
    </lineage>
</organism>
<accession>A0A8J6N4Q9</accession>
<sequence>MKKIMHLSIFSVPVIICLLFLSCTTMQTAKKAEKTEQMYVNATLQSISKDGVVALLLHLPEFNESRDPFIGEIARQVIEKSLFLEGITTKIDGISVVVREVRKNAIDVLPEKPLPYPVGSQVKLKIPRKTIAIVDFEVIRGKQKEVGRVTLEGLTSALIDSGHFNVVERSKLKVILRELKLSMTGLMEESAGKNVGHLQMADLILTGTLAEIRREWDINLRLLNVRTGQALAAITMRAPLFGPSEMRDSGPMNEDFEKDFIDASWVVGYKKKGAYRVGLDTIEGAEDSGQSVKINFNFKTNRGRIFAKLGSRKKRDLYFYSGIEFYVKSTTSLTGKLSILTSNPDDPNIMDAWTGNFETDREWKKKRIPFESLMVARGWIKKGAAKYGARYGDQILRLDRVEGLSIGVANWNNPPVKGKIWIDNICFYE</sequence>
<dbReference type="PROSITE" id="PS51257">
    <property type="entry name" value="PROKAR_LIPOPROTEIN"/>
    <property type="match status" value="1"/>
</dbReference>
<evidence type="ECO:0000256" key="1">
    <source>
        <dbReference type="SAM" id="SignalP"/>
    </source>
</evidence>
<dbReference type="Gene3D" id="3.40.50.10610">
    <property type="entry name" value="ABC-type transport auxiliary lipoprotein component"/>
    <property type="match status" value="1"/>
</dbReference>
<protein>
    <recommendedName>
        <fullName evidence="4">CBM11 domain-containing protein</fullName>
    </recommendedName>
</protein>
<name>A0A8J6N4Q9_9BACT</name>
<proteinExistence type="predicted"/>
<evidence type="ECO:0000313" key="3">
    <source>
        <dbReference type="Proteomes" id="UP000603545"/>
    </source>
</evidence>
<evidence type="ECO:0000313" key="2">
    <source>
        <dbReference type="EMBL" id="MBC8200244.1"/>
    </source>
</evidence>
<reference evidence="2 3" key="1">
    <citation type="submission" date="2020-08" db="EMBL/GenBank/DDBJ databases">
        <title>Bridging the membrane lipid divide: bacteria of the FCB group superphylum have the potential to synthesize archaeal ether lipids.</title>
        <authorList>
            <person name="Villanueva L."/>
            <person name="Von Meijenfeldt F.A.B."/>
            <person name="Westbye A.B."/>
            <person name="Yadav S."/>
            <person name="Hopmans E.C."/>
            <person name="Dutilh B.E."/>
            <person name="Sinninghe Damste J.S."/>
        </authorList>
    </citation>
    <scope>NUCLEOTIDE SEQUENCE [LARGE SCALE GENOMIC DNA]</scope>
    <source>
        <strain evidence="2">NIOZ-UU82</strain>
    </source>
</reference>
<comment type="caution">
    <text evidence="2">The sequence shown here is derived from an EMBL/GenBank/DDBJ whole genome shotgun (WGS) entry which is preliminary data.</text>
</comment>
<dbReference type="Pfam" id="PF03783">
    <property type="entry name" value="CsgG"/>
    <property type="match status" value="1"/>
</dbReference>
<evidence type="ECO:0008006" key="4">
    <source>
        <dbReference type="Google" id="ProtNLM"/>
    </source>
</evidence>
<feature type="chain" id="PRO_5035256917" description="CBM11 domain-containing protein" evidence="1">
    <location>
        <begin position="32"/>
        <end position="429"/>
    </location>
</feature>
<feature type="signal peptide" evidence="1">
    <location>
        <begin position="1"/>
        <end position="31"/>
    </location>
</feature>
<dbReference type="Gene3D" id="2.60.120.430">
    <property type="entry name" value="Galactose-binding lectin"/>
    <property type="match status" value="1"/>
</dbReference>
<dbReference type="InterPro" id="IPR008979">
    <property type="entry name" value="Galactose-bd-like_sf"/>
</dbReference>
<dbReference type="EMBL" id="JACNLL010000088">
    <property type="protein sequence ID" value="MBC8200244.1"/>
    <property type="molecule type" value="Genomic_DNA"/>
</dbReference>
<keyword evidence="1" id="KW-0732">Signal</keyword>